<dbReference type="RefSeq" id="WP_171012040.1">
    <property type="nucleotide sequence ID" value="NZ_CBCSDB010000001.1"/>
</dbReference>
<dbReference type="AlphaFoldDB" id="A0A4U9RLZ7"/>
<sequence length="232" mass="26443">MNCVFVDNRIFPEELEKLETLNKNILKVPELDILYPSIKGHPDILINIIDNKSILVHKDIQMDFIQLLESKNLKVLYTENSLEATYPKDIIINALSTEEFFIHNLNFTDKTLLKKNMHKKLISVNQGYTKCSTALVNKNSIITSDVTIAKNLKENNFNVLLIPPGDIILEGLNYGFIGGTCGLVEDNVLAFYGDLNYYAYGREVLKFLKECKVEPLFLRKSKLIDRGSILSI</sequence>
<organism evidence="2 3">
    <name type="scientific">Hathewaya histolytica</name>
    <name type="common">Clostridium histolyticum</name>
    <dbReference type="NCBI Taxonomy" id="1498"/>
    <lineage>
        <taxon>Bacteria</taxon>
        <taxon>Bacillati</taxon>
        <taxon>Bacillota</taxon>
        <taxon>Clostridia</taxon>
        <taxon>Eubacteriales</taxon>
        <taxon>Clostridiaceae</taxon>
        <taxon>Hathewaya</taxon>
    </lineage>
</organism>
<protein>
    <recommendedName>
        <fullName evidence="1">DUF6873 domain-containing protein</fullName>
    </recommendedName>
</protein>
<dbReference type="Pfam" id="PF21778">
    <property type="entry name" value="DUF6873"/>
    <property type="match status" value="1"/>
</dbReference>
<gene>
    <name evidence="2" type="ORF">NCTC503_02028</name>
</gene>
<evidence type="ECO:0000259" key="1">
    <source>
        <dbReference type="Pfam" id="PF21778"/>
    </source>
</evidence>
<name>A0A4U9RLZ7_HATHI</name>
<proteinExistence type="predicted"/>
<accession>A0A4U9RLZ7</accession>
<dbReference type="Proteomes" id="UP000308489">
    <property type="component" value="Chromosome 1"/>
</dbReference>
<dbReference type="InterPro" id="IPR049238">
    <property type="entry name" value="DUF6873"/>
</dbReference>
<dbReference type="KEGG" id="hhw:NCTC503_02028"/>
<keyword evidence="3" id="KW-1185">Reference proteome</keyword>
<evidence type="ECO:0000313" key="2">
    <source>
        <dbReference type="EMBL" id="VTQ92929.1"/>
    </source>
</evidence>
<dbReference type="EMBL" id="LR590481">
    <property type="protein sequence ID" value="VTQ92929.1"/>
    <property type="molecule type" value="Genomic_DNA"/>
</dbReference>
<reference evidence="2 3" key="1">
    <citation type="submission" date="2019-05" db="EMBL/GenBank/DDBJ databases">
        <authorList>
            <consortium name="Pathogen Informatics"/>
        </authorList>
    </citation>
    <scope>NUCLEOTIDE SEQUENCE [LARGE SCALE GENOMIC DNA]</scope>
    <source>
        <strain evidence="2 3">NCTC503</strain>
    </source>
</reference>
<evidence type="ECO:0000313" key="3">
    <source>
        <dbReference type="Proteomes" id="UP000308489"/>
    </source>
</evidence>
<feature type="domain" description="DUF6873" evidence="1">
    <location>
        <begin position="5"/>
        <end position="230"/>
    </location>
</feature>